<dbReference type="Pfam" id="PF02932">
    <property type="entry name" value="Neur_chan_memb"/>
    <property type="match status" value="1"/>
</dbReference>
<dbReference type="SUPFAM" id="SSF90112">
    <property type="entry name" value="Neurotransmitter-gated ion-channel transmembrane pore"/>
    <property type="match status" value="1"/>
</dbReference>
<keyword evidence="4" id="KW-1185">Reference proteome</keyword>
<dbReference type="PRINTS" id="PR00253">
    <property type="entry name" value="GABAARECEPTR"/>
</dbReference>
<evidence type="ECO:0000256" key="1">
    <source>
        <dbReference type="SAM" id="Phobius"/>
    </source>
</evidence>
<evidence type="ECO:0000313" key="4">
    <source>
        <dbReference type="Proteomes" id="UP000792457"/>
    </source>
</evidence>
<keyword evidence="1" id="KW-0812">Transmembrane</keyword>
<protein>
    <recommendedName>
        <fullName evidence="2">Neurotransmitter-gated ion-channel transmembrane domain-containing protein</fullName>
    </recommendedName>
</protein>
<organism evidence="3 4">
    <name type="scientific">Ladona fulva</name>
    <name type="common">Scarce chaser dragonfly</name>
    <name type="synonym">Libellula fulva</name>
    <dbReference type="NCBI Taxonomy" id="123851"/>
    <lineage>
        <taxon>Eukaryota</taxon>
        <taxon>Metazoa</taxon>
        <taxon>Ecdysozoa</taxon>
        <taxon>Arthropoda</taxon>
        <taxon>Hexapoda</taxon>
        <taxon>Insecta</taxon>
        <taxon>Pterygota</taxon>
        <taxon>Palaeoptera</taxon>
        <taxon>Odonata</taxon>
        <taxon>Epiprocta</taxon>
        <taxon>Anisoptera</taxon>
        <taxon>Libelluloidea</taxon>
        <taxon>Libellulidae</taxon>
        <taxon>Ladona</taxon>
    </lineage>
</organism>
<dbReference type="InterPro" id="IPR036719">
    <property type="entry name" value="Neuro-gated_channel_TM_sf"/>
</dbReference>
<evidence type="ECO:0000259" key="2">
    <source>
        <dbReference type="Pfam" id="PF02932"/>
    </source>
</evidence>
<reference evidence="3" key="1">
    <citation type="submission" date="2013-04" db="EMBL/GenBank/DDBJ databases">
        <authorList>
            <person name="Qu J."/>
            <person name="Murali S.C."/>
            <person name="Bandaranaike D."/>
            <person name="Bellair M."/>
            <person name="Blankenburg K."/>
            <person name="Chao H."/>
            <person name="Dinh H."/>
            <person name="Doddapaneni H."/>
            <person name="Downs B."/>
            <person name="Dugan-Rocha S."/>
            <person name="Elkadiri S."/>
            <person name="Gnanaolivu R.D."/>
            <person name="Hernandez B."/>
            <person name="Javaid M."/>
            <person name="Jayaseelan J.C."/>
            <person name="Lee S."/>
            <person name="Li M."/>
            <person name="Ming W."/>
            <person name="Munidasa M."/>
            <person name="Muniz J."/>
            <person name="Nguyen L."/>
            <person name="Ongeri F."/>
            <person name="Osuji N."/>
            <person name="Pu L.-L."/>
            <person name="Puazo M."/>
            <person name="Qu C."/>
            <person name="Quiroz J."/>
            <person name="Raj R."/>
            <person name="Weissenberger G."/>
            <person name="Xin Y."/>
            <person name="Zou X."/>
            <person name="Han Y."/>
            <person name="Richards S."/>
            <person name="Worley K."/>
            <person name="Muzny D."/>
            <person name="Gibbs R."/>
        </authorList>
    </citation>
    <scope>NUCLEOTIDE SEQUENCE</scope>
    <source>
        <strain evidence="3">Sampled in the wild</strain>
    </source>
</reference>
<feature type="transmembrane region" description="Helical" evidence="1">
    <location>
        <begin position="38"/>
        <end position="60"/>
    </location>
</feature>
<dbReference type="GO" id="GO:0004888">
    <property type="term" value="F:transmembrane signaling receptor activity"/>
    <property type="evidence" value="ECO:0007669"/>
    <property type="project" value="InterPro"/>
</dbReference>
<dbReference type="OrthoDB" id="8890589at2759"/>
<gene>
    <name evidence="3" type="ORF">J437_LFUL007372</name>
</gene>
<dbReference type="PANTHER" id="PTHR18945">
    <property type="entry name" value="NEUROTRANSMITTER GATED ION CHANNEL"/>
    <property type="match status" value="1"/>
</dbReference>
<dbReference type="GO" id="GO:0005230">
    <property type="term" value="F:extracellular ligand-gated monoatomic ion channel activity"/>
    <property type="evidence" value="ECO:0007669"/>
    <property type="project" value="UniProtKB-ARBA"/>
</dbReference>
<keyword evidence="1" id="KW-0472">Membrane</keyword>
<dbReference type="GO" id="GO:0005254">
    <property type="term" value="F:chloride channel activity"/>
    <property type="evidence" value="ECO:0007669"/>
    <property type="project" value="UniProtKB-ARBA"/>
</dbReference>
<comment type="caution">
    <text evidence="3">The sequence shown here is derived from an EMBL/GenBank/DDBJ whole genome shotgun (WGS) entry which is preliminary data.</text>
</comment>
<dbReference type="GO" id="GO:0099095">
    <property type="term" value="F:ligand-gated monoatomic anion channel activity"/>
    <property type="evidence" value="ECO:0007669"/>
    <property type="project" value="UniProtKB-ARBA"/>
</dbReference>
<dbReference type="AlphaFoldDB" id="A0A8K0NVX1"/>
<name>A0A8K0NVX1_LADFU</name>
<dbReference type="InterPro" id="IPR006028">
    <property type="entry name" value="GABAA/Glycine_rcpt"/>
</dbReference>
<reference evidence="3" key="2">
    <citation type="submission" date="2017-10" db="EMBL/GenBank/DDBJ databases">
        <title>Ladona fulva Genome sequencing and assembly.</title>
        <authorList>
            <person name="Murali S."/>
            <person name="Richards S."/>
            <person name="Bandaranaike D."/>
            <person name="Bellair M."/>
            <person name="Blankenburg K."/>
            <person name="Chao H."/>
            <person name="Dinh H."/>
            <person name="Doddapaneni H."/>
            <person name="Dugan-Rocha S."/>
            <person name="Elkadiri S."/>
            <person name="Gnanaolivu R."/>
            <person name="Hernandez B."/>
            <person name="Skinner E."/>
            <person name="Javaid M."/>
            <person name="Lee S."/>
            <person name="Li M."/>
            <person name="Ming W."/>
            <person name="Munidasa M."/>
            <person name="Muniz J."/>
            <person name="Nguyen L."/>
            <person name="Hughes D."/>
            <person name="Osuji N."/>
            <person name="Pu L.-L."/>
            <person name="Puazo M."/>
            <person name="Qu C."/>
            <person name="Quiroz J."/>
            <person name="Raj R."/>
            <person name="Weissenberger G."/>
            <person name="Xin Y."/>
            <person name="Zou X."/>
            <person name="Han Y."/>
            <person name="Worley K."/>
            <person name="Muzny D."/>
            <person name="Gibbs R."/>
        </authorList>
    </citation>
    <scope>NUCLEOTIDE SEQUENCE</scope>
    <source>
        <strain evidence="3">Sampled in the wild</strain>
    </source>
</reference>
<proteinExistence type="predicted"/>
<dbReference type="GO" id="GO:0016020">
    <property type="term" value="C:membrane"/>
    <property type="evidence" value="ECO:0007669"/>
    <property type="project" value="InterPro"/>
</dbReference>
<dbReference type="InterPro" id="IPR006029">
    <property type="entry name" value="Neurotrans-gated_channel_TM"/>
</dbReference>
<accession>A0A8K0NVX1</accession>
<sequence>MSSIISPRKRTLLKLKIKCTFSGNYSRLACEFQFRRSLGYYILQIYLPAAFVVVISWTTFWLNRNAPTTRMVLGIIALTVMGLLSSCINSDIPKVSYITALDLYLSFCFFMVFAALLEYITICYITKKIQNKKNRYLAIQKLADETNQGNETKAGVDSSTTGQKSTEVRFNVCDSKVATTDNGIENGKLEEEGKTSTIGIINKLCGISPSDLDKYSRILFPASFFCFNLMYWIIFLNITDTTLPNLITMEI</sequence>
<dbReference type="Gene3D" id="1.20.58.390">
    <property type="entry name" value="Neurotransmitter-gated ion-channel transmembrane domain"/>
    <property type="match status" value="1"/>
</dbReference>
<feature type="transmembrane region" description="Helical" evidence="1">
    <location>
        <begin position="72"/>
        <end position="92"/>
    </location>
</feature>
<keyword evidence="1" id="KW-1133">Transmembrane helix</keyword>
<dbReference type="CDD" id="cd19049">
    <property type="entry name" value="LGIC_TM_anion"/>
    <property type="match status" value="1"/>
</dbReference>
<feature type="transmembrane region" description="Helical" evidence="1">
    <location>
        <begin position="104"/>
        <end position="125"/>
    </location>
</feature>
<dbReference type="InterPro" id="IPR038050">
    <property type="entry name" value="Neuro_actylchol_rec"/>
</dbReference>
<dbReference type="Proteomes" id="UP000792457">
    <property type="component" value="Unassembled WGS sequence"/>
</dbReference>
<dbReference type="EMBL" id="KZ308284">
    <property type="protein sequence ID" value="KAG8226490.1"/>
    <property type="molecule type" value="Genomic_DNA"/>
</dbReference>
<evidence type="ECO:0000313" key="3">
    <source>
        <dbReference type="EMBL" id="KAG8226490.1"/>
    </source>
</evidence>
<feature type="transmembrane region" description="Helical" evidence="1">
    <location>
        <begin position="218"/>
        <end position="238"/>
    </location>
</feature>
<dbReference type="InterPro" id="IPR006201">
    <property type="entry name" value="Neur_channel"/>
</dbReference>
<feature type="domain" description="Neurotransmitter-gated ion-channel transmembrane" evidence="2">
    <location>
        <begin position="45"/>
        <end position="188"/>
    </location>
</feature>